<proteinExistence type="predicted"/>
<dbReference type="EMBL" id="GGEC01090151">
    <property type="protein sequence ID" value="MBX70635.1"/>
    <property type="molecule type" value="Transcribed_RNA"/>
</dbReference>
<name>A0A2P2QUK1_RHIMU</name>
<reference evidence="1" key="1">
    <citation type="submission" date="2018-02" db="EMBL/GenBank/DDBJ databases">
        <title>Rhizophora mucronata_Transcriptome.</title>
        <authorList>
            <person name="Meera S.P."/>
            <person name="Sreeshan A."/>
            <person name="Augustine A."/>
        </authorList>
    </citation>
    <scope>NUCLEOTIDE SEQUENCE</scope>
    <source>
        <tissue evidence="1">Leaf</tissue>
    </source>
</reference>
<accession>A0A2P2QUK1</accession>
<dbReference type="AlphaFoldDB" id="A0A2P2QUK1"/>
<sequence>MVIAFISINFFSQQLLIISLYPTCLHTNKGLPYLSPEILWHSTTNKELKFFFPRQEWF</sequence>
<evidence type="ECO:0000313" key="1">
    <source>
        <dbReference type="EMBL" id="MBX70635.1"/>
    </source>
</evidence>
<protein>
    <submittedName>
        <fullName evidence="1">Uncharacterized protein</fullName>
    </submittedName>
</protein>
<organism evidence="1">
    <name type="scientific">Rhizophora mucronata</name>
    <name type="common">Asiatic mangrove</name>
    <dbReference type="NCBI Taxonomy" id="61149"/>
    <lineage>
        <taxon>Eukaryota</taxon>
        <taxon>Viridiplantae</taxon>
        <taxon>Streptophyta</taxon>
        <taxon>Embryophyta</taxon>
        <taxon>Tracheophyta</taxon>
        <taxon>Spermatophyta</taxon>
        <taxon>Magnoliopsida</taxon>
        <taxon>eudicotyledons</taxon>
        <taxon>Gunneridae</taxon>
        <taxon>Pentapetalae</taxon>
        <taxon>rosids</taxon>
        <taxon>fabids</taxon>
        <taxon>Malpighiales</taxon>
        <taxon>Rhizophoraceae</taxon>
        <taxon>Rhizophora</taxon>
    </lineage>
</organism>